<comment type="subcellular location">
    <subcellularLocation>
        <location evidence="1">Membrane</location>
        <topology evidence="1">Multi-pass membrane protein</topology>
    </subcellularLocation>
</comment>
<feature type="transmembrane region" description="Helical" evidence="7">
    <location>
        <begin position="25"/>
        <end position="47"/>
    </location>
</feature>
<feature type="transmembrane region" description="Helical" evidence="7">
    <location>
        <begin position="188"/>
        <end position="209"/>
    </location>
</feature>
<dbReference type="PANTHER" id="PTHR30520">
    <property type="entry name" value="FORMATE TRANSPORTER-RELATED"/>
    <property type="match status" value="1"/>
</dbReference>
<proteinExistence type="inferred from homology"/>
<reference evidence="9" key="1">
    <citation type="submission" date="2015-12" db="EMBL/GenBank/DDBJ databases">
        <authorList>
            <person name="Lauer A."/>
            <person name="Humrighouse B."/>
            <person name="Loparev V."/>
            <person name="Shewmaker P.L."/>
            <person name="Whitney A.M."/>
            <person name="McLaughlin R.W."/>
        </authorList>
    </citation>
    <scope>NUCLEOTIDE SEQUENCE [LARGE SCALE GENOMIC DNA]</scope>
    <source>
        <strain evidence="9">LMG 26678</strain>
    </source>
</reference>
<keyword evidence="9" id="KW-1185">Reference proteome</keyword>
<evidence type="ECO:0000256" key="1">
    <source>
        <dbReference type="ARBA" id="ARBA00004141"/>
    </source>
</evidence>
<evidence type="ECO:0000256" key="3">
    <source>
        <dbReference type="ARBA" id="ARBA00022692"/>
    </source>
</evidence>
<keyword evidence="5 7" id="KW-0472">Membrane</keyword>
<evidence type="ECO:0000256" key="7">
    <source>
        <dbReference type="SAM" id="Phobius"/>
    </source>
</evidence>
<sequence>MGSFQPPEIVDVTIEKGVQKARGSFLTLAVLGFLAGVFIAVAGIAMIRAMGTMPKEWGTLVNVIGAAVFPFGLICLLLAGGELVTGNMMVVSMALFARKISGKEWLRNIVIVTIFNLIGSLFVAYFFGYLSGALQGDFAERAIQVSLGRTKDTFLQGFLSGVACNFLVSTAVYLNFAAKDFIGKIVGIFLPIMGFVICGFQHVVANMFLIPMGILLGGNTWSAFGQNMVSVYLGNIIGGGFFVAGLYFLAYKVGTGQLSKK</sequence>
<protein>
    <submittedName>
        <fullName evidence="8">Formate/nitrite transporter</fullName>
    </submittedName>
</protein>
<evidence type="ECO:0000256" key="2">
    <source>
        <dbReference type="ARBA" id="ARBA00022448"/>
    </source>
</evidence>
<gene>
    <name evidence="8" type="ORF">ATZ35_02085</name>
</gene>
<dbReference type="Gene3D" id="1.20.1080.10">
    <property type="entry name" value="Glycerol uptake facilitator protein"/>
    <property type="match status" value="1"/>
</dbReference>
<dbReference type="Proteomes" id="UP000067523">
    <property type="component" value="Chromosome"/>
</dbReference>
<evidence type="ECO:0000256" key="6">
    <source>
        <dbReference type="ARBA" id="ARBA00049660"/>
    </source>
</evidence>
<dbReference type="FunFam" id="1.20.1080.10:FF:000011">
    <property type="entry name" value="Formate family transporter"/>
    <property type="match status" value="1"/>
</dbReference>
<feature type="transmembrane region" description="Helical" evidence="7">
    <location>
        <begin position="109"/>
        <end position="134"/>
    </location>
</feature>
<organism evidence="8 9">
    <name type="scientific">Enterococcus rotai</name>
    <dbReference type="NCBI Taxonomy" id="118060"/>
    <lineage>
        <taxon>Bacteria</taxon>
        <taxon>Bacillati</taxon>
        <taxon>Bacillota</taxon>
        <taxon>Bacilli</taxon>
        <taxon>Lactobacillales</taxon>
        <taxon>Enterococcaceae</taxon>
        <taxon>Enterococcus</taxon>
    </lineage>
</organism>
<feature type="transmembrane region" description="Helical" evidence="7">
    <location>
        <begin position="229"/>
        <end position="251"/>
    </location>
</feature>
<keyword evidence="2" id="KW-0813">Transport</keyword>
<dbReference type="GO" id="GO:0015499">
    <property type="term" value="F:formate transmembrane transporter activity"/>
    <property type="evidence" value="ECO:0007669"/>
    <property type="project" value="TreeGrafter"/>
</dbReference>
<comment type="similarity">
    <text evidence="6">Belongs to the FNT transporter (TC 1.A.16) family.</text>
</comment>
<evidence type="ECO:0000256" key="5">
    <source>
        <dbReference type="ARBA" id="ARBA00023136"/>
    </source>
</evidence>
<dbReference type="PANTHER" id="PTHR30520:SF6">
    <property type="entry name" value="FORMATE_NITRATE FAMILY TRANSPORTER (EUROFUNG)"/>
    <property type="match status" value="1"/>
</dbReference>
<dbReference type="InterPro" id="IPR000292">
    <property type="entry name" value="For/NO2_transpt"/>
</dbReference>
<evidence type="ECO:0000256" key="4">
    <source>
        <dbReference type="ARBA" id="ARBA00022989"/>
    </source>
</evidence>
<dbReference type="AlphaFoldDB" id="A0A0U2MUV4"/>
<dbReference type="EMBL" id="CP013655">
    <property type="protein sequence ID" value="ALS35987.1"/>
    <property type="molecule type" value="Genomic_DNA"/>
</dbReference>
<evidence type="ECO:0000313" key="8">
    <source>
        <dbReference type="EMBL" id="ALS35987.1"/>
    </source>
</evidence>
<dbReference type="InterPro" id="IPR023271">
    <property type="entry name" value="Aquaporin-like"/>
</dbReference>
<dbReference type="GO" id="GO:0005886">
    <property type="term" value="C:plasma membrane"/>
    <property type="evidence" value="ECO:0007669"/>
    <property type="project" value="TreeGrafter"/>
</dbReference>
<evidence type="ECO:0000313" key="9">
    <source>
        <dbReference type="Proteomes" id="UP000067523"/>
    </source>
</evidence>
<feature type="transmembrane region" description="Helical" evidence="7">
    <location>
        <begin position="67"/>
        <end position="97"/>
    </location>
</feature>
<keyword evidence="3 7" id="KW-0812">Transmembrane</keyword>
<feature type="transmembrane region" description="Helical" evidence="7">
    <location>
        <begin position="154"/>
        <end position="176"/>
    </location>
</feature>
<accession>A0A0U2MUV4</accession>
<dbReference type="RefSeq" id="WP_208929129.1">
    <property type="nucleotide sequence ID" value="NZ_CP013655.1"/>
</dbReference>
<dbReference type="Pfam" id="PF01226">
    <property type="entry name" value="Form_Nir_trans"/>
    <property type="match status" value="1"/>
</dbReference>
<name>A0A0U2MUV4_9ENTE</name>
<dbReference type="STRING" id="118060.ATZ35_02085"/>
<keyword evidence="4 7" id="KW-1133">Transmembrane helix</keyword>
<dbReference type="KEGG" id="erx:ATZ35_02085"/>